<evidence type="ECO:0000313" key="2">
    <source>
        <dbReference type="Proteomes" id="UP000294588"/>
    </source>
</evidence>
<comment type="caution">
    <text evidence="1">The sequence shown here is derived from an EMBL/GenBank/DDBJ whole genome shotgun (WGS) entry which is preliminary data.</text>
</comment>
<sequence>MNYIIIVIIILAIAIHIATHLLVPLNIKLSRKLHIVAQPNERKINQIAIPEAGGLSFALPIIIAELILASIIPDVEFKLLVFPLIGVELITLILGITDDRWDIPALLKLLWQIGIGIIMYLIEFRVMSLTNPFGSDLMLGWLSFPVTIIWYLVLMNAINLIDGIDGLASGICVIVCAVLLVVGIKESNSIVIALSAFLLAGNLAFLRFNFYPAKIFLGDTGALFNGLVLAAISTAGNRQYKGITSMTLIIPLSVLAVPLIDMFLAIFRRIRGGNNIFTPDKKHLHHIMLSLGLSQRMVAIIVYFMTLLFGLIAIGFSFSTKKILFSVLLCLLTLAVVVSYIFMRKGRKE</sequence>
<evidence type="ECO:0000313" key="1">
    <source>
        <dbReference type="EMBL" id="TDF72764.1"/>
    </source>
</evidence>
<reference evidence="1" key="1">
    <citation type="submission" date="2019-03" db="EMBL/GenBank/DDBJ databases">
        <title>Candidatus Syntrophosphaera thermopropionivorans: a novel player in syntrophic propionate oxidation during anaerobic digestion.</title>
        <authorList>
            <person name="Dyksma S."/>
        </authorList>
    </citation>
    <scope>NUCLEOTIDE SEQUENCE</scope>
    <source>
        <strain evidence="1">W5</strain>
    </source>
</reference>
<dbReference type="EMBL" id="SMOG01000017">
    <property type="protein sequence ID" value="TDF72764.1"/>
    <property type="molecule type" value="Genomic_DNA"/>
</dbReference>
<keyword evidence="1" id="KW-0808">Transferase</keyword>
<organism evidence="1 2">
    <name type="scientific">Candidatus Syntrophosphaera thermopropionivorans</name>
    <dbReference type="NCBI Taxonomy" id="2593015"/>
    <lineage>
        <taxon>Bacteria</taxon>
        <taxon>Pseudomonadati</taxon>
        <taxon>Candidatus Cloacimonadota</taxon>
        <taxon>Candidatus Cloacimonadia</taxon>
        <taxon>Candidatus Cloacimonadales</taxon>
        <taxon>Candidatus Cloacimonadaceae</taxon>
        <taxon>Candidatus Syntrophosphaera</taxon>
    </lineage>
</organism>
<keyword evidence="2" id="KW-1185">Reference proteome</keyword>
<name>A0AC61QIJ1_9BACT</name>
<proteinExistence type="predicted"/>
<dbReference type="Proteomes" id="UP000294588">
    <property type="component" value="Unassembled WGS sequence"/>
</dbReference>
<protein>
    <submittedName>
        <fullName evidence="1">Undecaprenyl/decaprenyl-phosphate alpha-N-acetylglucosaminyl 1-phosphate transferase</fullName>
    </submittedName>
</protein>
<gene>
    <name evidence="1" type="ORF">E0946_05470</name>
</gene>
<accession>A0AC61QIJ1</accession>